<protein>
    <submittedName>
        <fullName evidence="3">Uncharacterized protein</fullName>
    </submittedName>
</protein>
<feature type="non-terminal residue" evidence="3">
    <location>
        <position position="1"/>
    </location>
</feature>
<evidence type="ECO:0000313" key="4">
    <source>
        <dbReference type="Proteomes" id="UP000663866"/>
    </source>
</evidence>
<dbReference type="EMBL" id="CAJOBH010002837">
    <property type="protein sequence ID" value="CAF3925546.1"/>
    <property type="molecule type" value="Genomic_DNA"/>
</dbReference>
<evidence type="ECO:0000313" key="2">
    <source>
        <dbReference type="EMBL" id="CAF4025373.1"/>
    </source>
</evidence>
<dbReference type="Proteomes" id="UP000676336">
    <property type="component" value="Unassembled WGS sequence"/>
</dbReference>
<dbReference type="AlphaFoldDB" id="A0A820D5Y8"/>
<dbReference type="EMBL" id="CAJOBG010007826">
    <property type="protein sequence ID" value="CAF4227663.1"/>
    <property type="molecule type" value="Genomic_DNA"/>
</dbReference>
<evidence type="ECO:0000313" key="3">
    <source>
        <dbReference type="EMBL" id="CAF4227663.1"/>
    </source>
</evidence>
<comment type="caution">
    <text evidence="3">The sequence shown here is derived from an EMBL/GenBank/DDBJ whole genome shotgun (WGS) entry which is preliminary data.</text>
</comment>
<dbReference type="EMBL" id="CAJOBI010005212">
    <property type="protein sequence ID" value="CAF4025373.1"/>
    <property type="molecule type" value="Genomic_DNA"/>
</dbReference>
<evidence type="ECO:0000313" key="1">
    <source>
        <dbReference type="EMBL" id="CAF3925546.1"/>
    </source>
</evidence>
<name>A0A820D5Y8_9BILA</name>
<reference evidence="3" key="1">
    <citation type="submission" date="2021-02" db="EMBL/GenBank/DDBJ databases">
        <authorList>
            <person name="Nowell W R."/>
        </authorList>
    </citation>
    <scope>NUCLEOTIDE SEQUENCE</scope>
</reference>
<gene>
    <name evidence="1" type="ORF">BYL167_LOCUS9722</name>
    <name evidence="3" type="ORF">OVN521_LOCUS27797</name>
    <name evidence="2" type="ORF">SMN809_LOCUS13265</name>
</gene>
<keyword evidence="4" id="KW-1185">Reference proteome</keyword>
<sequence length="59" mass="7081">VIFQFKAPQQCDVFLVLIYRSDQNTLKSYLVKHRNNVDCASFVQTFTQRITYFLWECLT</sequence>
<accession>A0A820D5Y8</accession>
<dbReference type="Proteomes" id="UP000681967">
    <property type="component" value="Unassembled WGS sequence"/>
</dbReference>
<proteinExistence type="predicted"/>
<dbReference type="Proteomes" id="UP000663866">
    <property type="component" value="Unassembled WGS sequence"/>
</dbReference>
<organism evidence="3 4">
    <name type="scientific">Rotaria magnacalcarata</name>
    <dbReference type="NCBI Taxonomy" id="392030"/>
    <lineage>
        <taxon>Eukaryota</taxon>
        <taxon>Metazoa</taxon>
        <taxon>Spiralia</taxon>
        <taxon>Gnathifera</taxon>
        <taxon>Rotifera</taxon>
        <taxon>Eurotatoria</taxon>
        <taxon>Bdelloidea</taxon>
        <taxon>Philodinida</taxon>
        <taxon>Philodinidae</taxon>
        <taxon>Rotaria</taxon>
    </lineage>
</organism>